<evidence type="ECO:0000313" key="7">
    <source>
        <dbReference type="RefSeq" id="XP_005106283.1"/>
    </source>
</evidence>
<feature type="domain" description="FERM" evidence="4">
    <location>
        <begin position="2"/>
        <end position="293"/>
    </location>
</feature>
<dbReference type="InterPro" id="IPR018980">
    <property type="entry name" value="FERM_PH-like_C"/>
</dbReference>
<dbReference type="SUPFAM" id="SSF54236">
    <property type="entry name" value="Ubiquitin-like"/>
    <property type="match status" value="1"/>
</dbReference>
<dbReference type="GeneID" id="101858962"/>
<dbReference type="Proteomes" id="UP000694888">
    <property type="component" value="Unplaced"/>
</dbReference>
<keyword evidence="1 3" id="KW-0479">Metal-binding</keyword>
<evidence type="ECO:0000256" key="3">
    <source>
        <dbReference type="PROSITE-ProRule" id="PRU00175"/>
    </source>
</evidence>
<keyword evidence="2" id="KW-0862">Zinc</keyword>
<dbReference type="InterPro" id="IPR014352">
    <property type="entry name" value="FERM/acyl-CoA-bd_prot_sf"/>
</dbReference>
<dbReference type="InterPro" id="IPR029071">
    <property type="entry name" value="Ubiquitin-like_domsf"/>
</dbReference>
<dbReference type="PANTHER" id="PTHR23280">
    <property type="entry name" value="4.1 G PROTEIN"/>
    <property type="match status" value="1"/>
</dbReference>
<dbReference type="RefSeq" id="XP_005106283.1">
    <property type="nucleotide sequence ID" value="XM_005106226.3"/>
</dbReference>
<dbReference type="InterPro" id="IPR019748">
    <property type="entry name" value="FERM_central"/>
</dbReference>
<sequence length="488" mass="56320">MFTCYITLPNKQFHEIEFDPKQIGQVILDKVLDVLGIIEVDFFGLQYNGSKKEELWLNLRNRVCDQIIGSSHVYRLKLRVKFFVEPQYIQQESTKDLFYVQAKEAISKGHISLTEPHCDECKLAKLVAYITQAEHGDLTCNSYQRHTYEEILKELYPTYIPSQTLIDRVLWEHSNLHGMPRASSRYFMLQIVSELPGYGMEVHKVHTAQGFDVNFGVGPEGLVLQNAKTKEERTIPYLQISLATHNDKSVHVQLIDEAGEPQIEECYKLVSRKAAIALYRCITEMHSFYRCDTVCPDVQSQYCRDFKGTFVSIFNENSELGKRYIFDIQRTSREAYDCVRRKLYAKSSSPNCSPVHNFHSCGSCVDEDEEEEDEDVERNEEEKESVVNDVAGDLIQQKQNTNLQKEVKSLKRRLEVLEDSLLCCICMYQKVCMVLCPCGHMTCDMCCERIEECPLCRTDIDRFQKVFQGFGSNANTVCDSIPHVQTDL</sequence>
<dbReference type="SUPFAM" id="SSF57850">
    <property type="entry name" value="RING/U-box"/>
    <property type="match status" value="1"/>
</dbReference>
<gene>
    <name evidence="7" type="primary">LOC101858962</name>
</gene>
<evidence type="ECO:0000259" key="5">
    <source>
        <dbReference type="PROSITE" id="PS50089"/>
    </source>
</evidence>
<dbReference type="InterPro" id="IPR000299">
    <property type="entry name" value="FERM_domain"/>
</dbReference>
<dbReference type="SMART" id="SM01196">
    <property type="entry name" value="FERM_C"/>
    <property type="match status" value="1"/>
</dbReference>
<dbReference type="Gene3D" id="3.30.40.10">
    <property type="entry name" value="Zinc/RING finger domain, C3HC4 (zinc finger)"/>
    <property type="match status" value="1"/>
</dbReference>
<dbReference type="InterPro" id="IPR011993">
    <property type="entry name" value="PH-like_dom_sf"/>
</dbReference>
<dbReference type="SUPFAM" id="SSF47031">
    <property type="entry name" value="Second domain of FERM"/>
    <property type="match status" value="1"/>
</dbReference>
<evidence type="ECO:0000256" key="2">
    <source>
        <dbReference type="ARBA" id="ARBA00022833"/>
    </source>
</evidence>
<organism evidence="6 7">
    <name type="scientific">Aplysia californica</name>
    <name type="common">California sea hare</name>
    <dbReference type="NCBI Taxonomy" id="6500"/>
    <lineage>
        <taxon>Eukaryota</taxon>
        <taxon>Metazoa</taxon>
        <taxon>Spiralia</taxon>
        <taxon>Lophotrochozoa</taxon>
        <taxon>Mollusca</taxon>
        <taxon>Gastropoda</taxon>
        <taxon>Heterobranchia</taxon>
        <taxon>Euthyneura</taxon>
        <taxon>Tectipleura</taxon>
        <taxon>Aplysiida</taxon>
        <taxon>Aplysioidea</taxon>
        <taxon>Aplysiidae</taxon>
        <taxon>Aplysia</taxon>
    </lineage>
</organism>
<dbReference type="InterPro" id="IPR013083">
    <property type="entry name" value="Znf_RING/FYVE/PHD"/>
</dbReference>
<evidence type="ECO:0000259" key="4">
    <source>
        <dbReference type="PROSITE" id="PS50057"/>
    </source>
</evidence>
<dbReference type="SUPFAM" id="SSF50729">
    <property type="entry name" value="PH domain-like"/>
    <property type="match status" value="1"/>
</dbReference>
<dbReference type="PROSITE" id="PS50057">
    <property type="entry name" value="FERM_3"/>
    <property type="match status" value="1"/>
</dbReference>
<proteinExistence type="predicted"/>
<evidence type="ECO:0000256" key="1">
    <source>
        <dbReference type="ARBA" id="ARBA00022771"/>
    </source>
</evidence>
<dbReference type="CDD" id="cd14473">
    <property type="entry name" value="FERM_B-lobe"/>
    <property type="match status" value="1"/>
</dbReference>
<dbReference type="Pfam" id="PF09379">
    <property type="entry name" value="FERM_N"/>
    <property type="match status" value="1"/>
</dbReference>
<dbReference type="Pfam" id="PF13920">
    <property type="entry name" value="zf-C3HC4_3"/>
    <property type="match status" value="1"/>
</dbReference>
<dbReference type="InterPro" id="IPR018979">
    <property type="entry name" value="FERM_N"/>
</dbReference>
<dbReference type="PRINTS" id="PR00935">
    <property type="entry name" value="BAND41"/>
</dbReference>
<dbReference type="SMART" id="SM00295">
    <property type="entry name" value="B41"/>
    <property type="match status" value="1"/>
</dbReference>
<dbReference type="InterPro" id="IPR035963">
    <property type="entry name" value="FERM_2"/>
</dbReference>
<dbReference type="Gene3D" id="2.30.29.30">
    <property type="entry name" value="Pleckstrin-homology domain (PH domain)/Phosphotyrosine-binding domain (PTB)"/>
    <property type="match status" value="1"/>
</dbReference>
<dbReference type="PANTHER" id="PTHR23280:SF13">
    <property type="entry name" value="E3 UBIQUITIN-PROTEIN LIGASE MYLIP"/>
    <property type="match status" value="1"/>
</dbReference>
<reference evidence="7" key="1">
    <citation type="submission" date="2025-08" db="UniProtKB">
        <authorList>
            <consortium name="RefSeq"/>
        </authorList>
    </citation>
    <scope>IDENTIFICATION</scope>
</reference>
<evidence type="ECO:0000313" key="6">
    <source>
        <dbReference type="Proteomes" id="UP000694888"/>
    </source>
</evidence>
<keyword evidence="1 3" id="KW-0863">Zinc-finger</keyword>
<keyword evidence="6" id="KW-1185">Reference proteome</keyword>
<feature type="domain" description="RING-type" evidence="5">
    <location>
        <begin position="423"/>
        <end position="457"/>
    </location>
</feature>
<name>A0ABM0K138_APLCA</name>
<dbReference type="InterPro" id="IPR001841">
    <property type="entry name" value="Znf_RING"/>
</dbReference>
<dbReference type="PROSITE" id="PS50089">
    <property type="entry name" value="ZF_RING_2"/>
    <property type="match status" value="1"/>
</dbReference>
<protein>
    <submittedName>
        <fullName evidence="7">E3 ubiquitin-protein ligase MYLIP</fullName>
    </submittedName>
</protein>
<dbReference type="Pfam" id="PF00373">
    <property type="entry name" value="FERM_M"/>
    <property type="match status" value="1"/>
</dbReference>
<dbReference type="Gene3D" id="1.20.80.10">
    <property type="match status" value="1"/>
</dbReference>
<dbReference type="Gene3D" id="3.10.20.90">
    <property type="entry name" value="Phosphatidylinositol 3-kinase Catalytic Subunit, Chain A, domain 1"/>
    <property type="match status" value="1"/>
</dbReference>
<dbReference type="InterPro" id="IPR019749">
    <property type="entry name" value="Band_41_domain"/>
</dbReference>
<accession>A0ABM0K138</accession>